<proteinExistence type="predicted"/>
<keyword evidence="8" id="KW-1185">Reference proteome</keyword>
<evidence type="ECO:0000313" key="8">
    <source>
        <dbReference type="Proteomes" id="UP000636709"/>
    </source>
</evidence>
<feature type="domain" description="Protein kinase" evidence="6">
    <location>
        <begin position="494"/>
        <end position="659"/>
    </location>
</feature>
<dbReference type="Proteomes" id="UP000636709">
    <property type="component" value="Unassembled WGS sequence"/>
</dbReference>
<comment type="caution">
    <text evidence="7">The sequence shown here is derived from an EMBL/GenBank/DDBJ whole genome shotgun (WGS) entry which is preliminary data.</text>
</comment>
<dbReference type="Gene3D" id="1.10.510.10">
    <property type="entry name" value="Transferase(Phosphotransferase) domain 1"/>
    <property type="match status" value="2"/>
</dbReference>
<dbReference type="InterPro" id="IPR032675">
    <property type="entry name" value="LRR_dom_sf"/>
</dbReference>
<keyword evidence="3" id="KW-0675">Receptor</keyword>
<keyword evidence="1" id="KW-0433">Leucine-rich repeat</keyword>
<feature type="compositionally biased region" description="Polar residues" evidence="5">
    <location>
        <begin position="363"/>
        <end position="385"/>
    </location>
</feature>
<feature type="compositionally biased region" description="Low complexity" evidence="5">
    <location>
        <begin position="337"/>
        <end position="351"/>
    </location>
</feature>
<dbReference type="AlphaFoldDB" id="A0A835DXL3"/>
<reference evidence="7" key="1">
    <citation type="submission" date="2020-07" db="EMBL/GenBank/DDBJ databases">
        <title>Genome sequence and genetic diversity analysis of an under-domesticated orphan crop, white fonio (Digitaria exilis).</title>
        <authorList>
            <person name="Bennetzen J.L."/>
            <person name="Chen S."/>
            <person name="Ma X."/>
            <person name="Wang X."/>
            <person name="Yssel A.E.J."/>
            <person name="Chaluvadi S.R."/>
            <person name="Johnson M."/>
            <person name="Gangashetty P."/>
            <person name="Hamidou F."/>
            <person name="Sanogo M.D."/>
            <person name="Zwaenepoel A."/>
            <person name="Wallace J."/>
            <person name="Van De Peer Y."/>
            <person name="Van Deynze A."/>
        </authorList>
    </citation>
    <scope>NUCLEOTIDE SEQUENCE</scope>
    <source>
        <tissue evidence="7">Leaves</tissue>
    </source>
</reference>
<dbReference type="Gene3D" id="3.80.10.10">
    <property type="entry name" value="Ribonuclease Inhibitor"/>
    <property type="match status" value="1"/>
</dbReference>
<evidence type="ECO:0000256" key="3">
    <source>
        <dbReference type="ARBA" id="ARBA00023170"/>
    </source>
</evidence>
<sequence>MAIRFHDEEHLDTGTHARRVSQASLSEARGVFADTCVKLQCARGPSRGRKDPYRSFSAWSACGGGAYKLVISSPEYETIETEKETVTKAGGWEEMVHATIHDRNGVRRDGVKDQVVAWEGIDATPAACWSLTVPSYYLPHTSLPFFSYAPRLPELGNTDRVSSASDDLAQRMELISLPDPHLRWLRGSSPPALLLPGRGRRRHPLRRGGGRGGRVLLLNVERHCSLALRLHRRHVRRLHGRPEAASAPFADLCAALLPSLATLSLPENYFLAGVVKCAALEELNLAFNGFAGEVPYLSPLTNLPAPSRLLQPLRRRVPVVVARRDAGPLRARDRRQPSQPSSPASQSSPCSTYPPPTSVTSSQRVSNNSLSGKLSPSSTCSTLPRQQPVHWQHRRRHRDLLLAGNRFTGAIPALETMDLLGNELTGEIPENIERLSHLNSLNIEANGDRRCNPGEPRLGGRCRQFRPEQARLRDPAGAGQPAVPEFSRFPHRAEADENLIGAGGFGNVYRAKLVSGAVVGFESEVGTLSAIRHVNVAKLLCSITSDDGAANLLVYEHLPNGSLYDRAYTWKVTEKSDVYSFGVALLELGGDLLEPWVSRRLESRDKVMSVVDARVTEGWAREEAVRVLRVAVLCTSRTPSMRPSMRSVMQMLEDSPPATKLLLELKVV</sequence>
<name>A0A835DXL3_9POAL</name>
<evidence type="ECO:0000256" key="4">
    <source>
        <dbReference type="ARBA" id="ARBA00023180"/>
    </source>
</evidence>
<evidence type="ECO:0000256" key="1">
    <source>
        <dbReference type="ARBA" id="ARBA00022614"/>
    </source>
</evidence>
<evidence type="ECO:0000259" key="6">
    <source>
        <dbReference type="SMART" id="SM00220"/>
    </source>
</evidence>
<feature type="region of interest" description="Disordered" evidence="5">
    <location>
        <begin position="324"/>
        <end position="394"/>
    </location>
</feature>
<feature type="compositionally biased region" description="Basic and acidic residues" evidence="5">
    <location>
        <begin position="324"/>
        <end position="336"/>
    </location>
</feature>
<dbReference type="InterPro" id="IPR011009">
    <property type="entry name" value="Kinase-like_dom_sf"/>
</dbReference>
<protein>
    <recommendedName>
        <fullName evidence="6">Protein kinase domain-containing protein</fullName>
    </recommendedName>
</protein>
<keyword evidence="4" id="KW-0325">Glycoprotein</keyword>
<keyword evidence="2" id="KW-0677">Repeat</keyword>
<dbReference type="GO" id="GO:0005524">
    <property type="term" value="F:ATP binding"/>
    <property type="evidence" value="ECO:0007669"/>
    <property type="project" value="InterPro"/>
</dbReference>
<organism evidence="7 8">
    <name type="scientific">Digitaria exilis</name>
    <dbReference type="NCBI Taxonomy" id="1010633"/>
    <lineage>
        <taxon>Eukaryota</taxon>
        <taxon>Viridiplantae</taxon>
        <taxon>Streptophyta</taxon>
        <taxon>Embryophyta</taxon>
        <taxon>Tracheophyta</taxon>
        <taxon>Spermatophyta</taxon>
        <taxon>Magnoliopsida</taxon>
        <taxon>Liliopsida</taxon>
        <taxon>Poales</taxon>
        <taxon>Poaceae</taxon>
        <taxon>PACMAD clade</taxon>
        <taxon>Panicoideae</taxon>
        <taxon>Panicodae</taxon>
        <taxon>Paniceae</taxon>
        <taxon>Anthephorinae</taxon>
        <taxon>Digitaria</taxon>
    </lineage>
</organism>
<dbReference type="SUPFAM" id="SSF56112">
    <property type="entry name" value="Protein kinase-like (PK-like)"/>
    <property type="match status" value="1"/>
</dbReference>
<gene>
    <name evidence="7" type="ORF">HU200_065756</name>
</gene>
<dbReference type="SMART" id="SM00220">
    <property type="entry name" value="S_TKc"/>
    <property type="match status" value="1"/>
</dbReference>
<evidence type="ECO:0000256" key="2">
    <source>
        <dbReference type="ARBA" id="ARBA00022737"/>
    </source>
</evidence>
<dbReference type="OrthoDB" id="676979at2759"/>
<evidence type="ECO:0000256" key="5">
    <source>
        <dbReference type="SAM" id="MobiDB-lite"/>
    </source>
</evidence>
<dbReference type="GO" id="GO:0004672">
    <property type="term" value="F:protein kinase activity"/>
    <property type="evidence" value="ECO:0007669"/>
    <property type="project" value="InterPro"/>
</dbReference>
<dbReference type="PANTHER" id="PTHR48056">
    <property type="entry name" value="LRR RECEPTOR-LIKE SERINE/THREONINE-PROTEIN KINASE-RELATED"/>
    <property type="match status" value="1"/>
</dbReference>
<evidence type="ECO:0000313" key="7">
    <source>
        <dbReference type="EMBL" id="KAF8646536.1"/>
    </source>
</evidence>
<dbReference type="InterPro" id="IPR050647">
    <property type="entry name" value="Plant_LRR-RLKs"/>
</dbReference>
<dbReference type="SUPFAM" id="SSF52058">
    <property type="entry name" value="L domain-like"/>
    <property type="match status" value="1"/>
</dbReference>
<accession>A0A835DXL3</accession>
<dbReference type="PANTHER" id="PTHR48056:SF41">
    <property type="entry name" value="RECEPTOR-LIKE PROTEIN KINASE HAIKU2"/>
    <property type="match status" value="1"/>
</dbReference>
<dbReference type="GO" id="GO:0033612">
    <property type="term" value="F:receptor serine/threonine kinase binding"/>
    <property type="evidence" value="ECO:0007669"/>
    <property type="project" value="TreeGrafter"/>
</dbReference>
<dbReference type="InterPro" id="IPR000719">
    <property type="entry name" value="Prot_kinase_dom"/>
</dbReference>
<dbReference type="EMBL" id="JACEFO010002892">
    <property type="protein sequence ID" value="KAF8646536.1"/>
    <property type="molecule type" value="Genomic_DNA"/>
</dbReference>